<keyword evidence="2 10" id="KW-0132">Cell division</keyword>
<dbReference type="Gene3D" id="3.40.50.2000">
    <property type="entry name" value="Glycogen Phosphorylase B"/>
    <property type="match status" value="2"/>
</dbReference>
<dbReference type="GO" id="GO:0071555">
    <property type="term" value="P:cell wall organization"/>
    <property type="evidence" value="ECO:0007669"/>
    <property type="project" value="UniProtKB-KW"/>
</dbReference>
<comment type="caution">
    <text evidence="10">Lacks conserved residue(s) required for the propagation of feature annotation.</text>
</comment>
<evidence type="ECO:0000259" key="11">
    <source>
        <dbReference type="Pfam" id="PF03033"/>
    </source>
</evidence>
<dbReference type="GO" id="GO:0005886">
    <property type="term" value="C:plasma membrane"/>
    <property type="evidence" value="ECO:0007669"/>
    <property type="project" value="UniProtKB-SubCell"/>
</dbReference>
<evidence type="ECO:0000256" key="8">
    <source>
        <dbReference type="ARBA" id="ARBA00023306"/>
    </source>
</evidence>
<comment type="pathway">
    <text evidence="10">Cell wall biogenesis; peptidoglycan biosynthesis.</text>
</comment>
<evidence type="ECO:0000256" key="9">
    <source>
        <dbReference type="ARBA" id="ARBA00023316"/>
    </source>
</evidence>
<reference evidence="13 14" key="1">
    <citation type="journal article" date="2016" name="Nat. Commun.">
        <title>Thousands of microbial genomes shed light on interconnected biogeochemical processes in an aquifer system.</title>
        <authorList>
            <person name="Anantharaman K."/>
            <person name="Brown C.T."/>
            <person name="Hug L.A."/>
            <person name="Sharon I."/>
            <person name="Castelle C.J."/>
            <person name="Probst A.J."/>
            <person name="Thomas B.C."/>
            <person name="Singh A."/>
            <person name="Wilkins M.J."/>
            <person name="Karaoz U."/>
            <person name="Brodie E.L."/>
            <person name="Williams K.H."/>
            <person name="Hubbard S.S."/>
            <person name="Banfield J.F."/>
        </authorList>
    </citation>
    <scope>NUCLEOTIDE SEQUENCE [LARGE SCALE GENOMIC DNA]</scope>
</reference>
<dbReference type="EMBL" id="MFQE01000049">
    <property type="protein sequence ID" value="OGH70357.1"/>
    <property type="molecule type" value="Genomic_DNA"/>
</dbReference>
<dbReference type="UniPathway" id="UPA00219"/>
<keyword evidence="6 10" id="KW-0573">Peptidoglycan synthesis</keyword>
<dbReference type="InterPro" id="IPR004276">
    <property type="entry name" value="GlycoTrans_28_N"/>
</dbReference>
<evidence type="ECO:0000256" key="1">
    <source>
        <dbReference type="ARBA" id="ARBA00022475"/>
    </source>
</evidence>
<keyword evidence="9 10" id="KW-0961">Cell wall biogenesis/degradation</keyword>
<dbReference type="GO" id="GO:0051301">
    <property type="term" value="P:cell division"/>
    <property type="evidence" value="ECO:0007669"/>
    <property type="project" value="UniProtKB-KW"/>
</dbReference>
<dbReference type="InterPro" id="IPR006009">
    <property type="entry name" value="GlcNAc_MurG"/>
</dbReference>
<comment type="similarity">
    <text evidence="10">Belongs to the glycosyltransferase 28 family. MurG subfamily.</text>
</comment>
<gene>
    <name evidence="10" type="primary">murG</name>
    <name evidence="13" type="ORF">A3C90_03020</name>
</gene>
<dbReference type="HAMAP" id="MF_00033">
    <property type="entry name" value="MurG"/>
    <property type="match status" value="1"/>
</dbReference>
<protein>
    <recommendedName>
        <fullName evidence="10">UDP-N-acetylglucosamine--N-acetylmuramyl-(pentapeptide) pyrophosphoryl-undecaprenol N-acetylglucosamine transferase</fullName>
        <ecNumber evidence="10">2.4.1.227</ecNumber>
    </recommendedName>
    <alternativeName>
        <fullName evidence="10">Undecaprenyl-PP-MurNAc-pentapeptide-UDPGlcNAc GlcNAc transferase</fullName>
    </alternativeName>
</protein>
<name>A0A1F6MFB3_9BACT</name>
<dbReference type="GO" id="GO:0005975">
    <property type="term" value="P:carbohydrate metabolic process"/>
    <property type="evidence" value="ECO:0007669"/>
    <property type="project" value="InterPro"/>
</dbReference>
<evidence type="ECO:0000256" key="6">
    <source>
        <dbReference type="ARBA" id="ARBA00022984"/>
    </source>
</evidence>
<sequence length="357" mass="39672">MKLIFSGGGTLGPVTPLLAIHDVIKKAHPDAQFLWVGTKRGPERELVEQKGIPFRTLSSGKFRRYISIWNVVDIARVVIGFFQSLRIIWKENPDACISAGGFISVPLHWVAWLFGVPTWVHQQDVHVGLANKLMAPFAKIITTALEETVRAFPKRKTRWLGNPVRSHVLHGDRERALKRFQLRPNLPVVFATGGGTGSMRVNQLVVEASQHLRDVAQVIHLSGKERPQELVERAAKQFDWYHHAVFFTEEMGDAYAVADVVISRGGFGTITEIAALGKPAILIPKPGHQEENVRFLADAGAVILVHERTADGNYLAKVIKELLGNTIKQKQLSKQLHEMMPVASENDVLAVVGVLVR</sequence>
<keyword evidence="4 10" id="KW-0808">Transferase</keyword>
<keyword evidence="8 10" id="KW-0131">Cell cycle</keyword>
<dbReference type="PANTHER" id="PTHR21015">
    <property type="entry name" value="UDP-N-ACETYLGLUCOSAMINE--N-ACETYLMURAMYL-(PENTAPEPTIDE) PYROPHOSPHORYL-UNDECAPRENOL N-ACETYLGLUCOSAMINE TRANSFERASE 1"/>
    <property type="match status" value="1"/>
</dbReference>
<dbReference type="GO" id="GO:0050511">
    <property type="term" value="F:undecaprenyldiphospho-muramoylpentapeptide beta-N-acetylglucosaminyltransferase activity"/>
    <property type="evidence" value="ECO:0007669"/>
    <property type="project" value="UniProtKB-UniRule"/>
</dbReference>
<dbReference type="AlphaFoldDB" id="A0A1F6MFB3"/>
<dbReference type="EC" id="2.4.1.227" evidence="10"/>
<dbReference type="CDD" id="cd03785">
    <property type="entry name" value="GT28_MurG"/>
    <property type="match status" value="1"/>
</dbReference>
<keyword evidence="3 10" id="KW-0328">Glycosyltransferase</keyword>
<dbReference type="Pfam" id="PF03033">
    <property type="entry name" value="Glyco_transf_28"/>
    <property type="match status" value="1"/>
</dbReference>
<dbReference type="SUPFAM" id="SSF53756">
    <property type="entry name" value="UDP-Glycosyltransferase/glycogen phosphorylase"/>
    <property type="match status" value="1"/>
</dbReference>
<evidence type="ECO:0000259" key="12">
    <source>
        <dbReference type="Pfam" id="PF04101"/>
    </source>
</evidence>
<dbReference type="STRING" id="1798683.A3C90_03020"/>
<feature type="domain" description="Glycosyl transferase family 28 C-terminal" evidence="12">
    <location>
        <begin position="188"/>
        <end position="336"/>
    </location>
</feature>
<feature type="domain" description="Glycosyltransferase family 28 N-terminal" evidence="11">
    <location>
        <begin position="4"/>
        <end position="141"/>
    </location>
</feature>
<dbReference type="GO" id="GO:0009252">
    <property type="term" value="P:peptidoglycan biosynthetic process"/>
    <property type="evidence" value="ECO:0007669"/>
    <property type="project" value="UniProtKB-UniRule"/>
</dbReference>
<dbReference type="Pfam" id="PF04101">
    <property type="entry name" value="Glyco_tran_28_C"/>
    <property type="match status" value="1"/>
</dbReference>
<proteinExistence type="inferred from homology"/>
<evidence type="ECO:0000256" key="3">
    <source>
        <dbReference type="ARBA" id="ARBA00022676"/>
    </source>
</evidence>
<dbReference type="PANTHER" id="PTHR21015:SF22">
    <property type="entry name" value="GLYCOSYLTRANSFERASE"/>
    <property type="match status" value="1"/>
</dbReference>
<dbReference type="InterPro" id="IPR007235">
    <property type="entry name" value="Glyco_trans_28_C"/>
</dbReference>
<organism evidence="13 14">
    <name type="scientific">Candidatus Magasanikbacteria bacterium RIFCSPHIGHO2_02_FULL_51_14</name>
    <dbReference type="NCBI Taxonomy" id="1798683"/>
    <lineage>
        <taxon>Bacteria</taxon>
        <taxon>Candidatus Magasanikiibacteriota</taxon>
    </lineage>
</organism>
<evidence type="ECO:0000313" key="14">
    <source>
        <dbReference type="Proteomes" id="UP000177457"/>
    </source>
</evidence>
<accession>A0A1F6MFB3</accession>
<keyword evidence="7 10" id="KW-0472">Membrane</keyword>
<comment type="catalytic activity">
    <reaction evidence="10">
        <text>di-trans,octa-cis-undecaprenyl diphospho-N-acetyl-alpha-D-muramoyl-L-alanyl-D-glutamyl-meso-2,6-diaminopimeloyl-D-alanyl-D-alanine + UDP-N-acetyl-alpha-D-glucosamine = di-trans,octa-cis-undecaprenyl diphospho-[N-acetyl-alpha-D-glucosaminyl-(1-&gt;4)]-N-acetyl-alpha-D-muramoyl-L-alanyl-D-glutamyl-meso-2,6-diaminopimeloyl-D-alanyl-D-alanine + UDP + H(+)</text>
        <dbReference type="Rhea" id="RHEA:31227"/>
        <dbReference type="ChEBI" id="CHEBI:15378"/>
        <dbReference type="ChEBI" id="CHEBI:57705"/>
        <dbReference type="ChEBI" id="CHEBI:58223"/>
        <dbReference type="ChEBI" id="CHEBI:61387"/>
        <dbReference type="ChEBI" id="CHEBI:61388"/>
        <dbReference type="EC" id="2.4.1.227"/>
    </reaction>
</comment>
<dbReference type="GO" id="GO:0051991">
    <property type="term" value="F:UDP-N-acetyl-D-glucosamine:N-acetylmuramoyl-L-alanyl-D-glutamyl-meso-2,6-diaminopimelyl-D-alanyl-D-alanine-diphosphoundecaprenol 4-beta-N-acetylglucosaminlytransferase activity"/>
    <property type="evidence" value="ECO:0007669"/>
    <property type="project" value="RHEA"/>
</dbReference>
<evidence type="ECO:0000313" key="13">
    <source>
        <dbReference type="EMBL" id="OGH70357.1"/>
    </source>
</evidence>
<evidence type="ECO:0000256" key="5">
    <source>
        <dbReference type="ARBA" id="ARBA00022960"/>
    </source>
</evidence>
<evidence type="ECO:0000256" key="2">
    <source>
        <dbReference type="ARBA" id="ARBA00022618"/>
    </source>
</evidence>
<keyword evidence="1 10" id="KW-1003">Cell membrane</keyword>
<evidence type="ECO:0000256" key="4">
    <source>
        <dbReference type="ARBA" id="ARBA00022679"/>
    </source>
</evidence>
<evidence type="ECO:0000256" key="10">
    <source>
        <dbReference type="HAMAP-Rule" id="MF_00033"/>
    </source>
</evidence>
<feature type="binding site" evidence="10">
    <location>
        <position position="289"/>
    </location>
    <ligand>
        <name>UDP-N-acetyl-alpha-D-glucosamine</name>
        <dbReference type="ChEBI" id="CHEBI:57705"/>
    </ligand>
</feature>
<keyword evidence="5 10" id="KW-0133">Cell shape</keyword>
<comment type="subcellular location">
    <subcellularLocation>
        <location evidence="10">Cell membrane</location>
        <topology evidence="10">Peripheral membrane protein</topology>
        <orientation evidence="10">Cytoplasmic side</orientation>
    </subcellularLocation>
</comment>
<comment type="function">
    <text evidence="10">Cell wall formation. Catalyzes the transfer of a GlcNAc subunit on undecaprenyl-pyrophosphoryl-MurNAc-pentapeptide (lipid intermediate I) to form undecaprenyl-pyrophosphoryl-MurNAc-(pentapeptide)GlcNAc (lipid intermediate II).</text>
</comment>
<feature type="binding site" evidence="10">
    <location>
        <position position="165"/>
    </location>
    <ligand>
        <name>UDP-N-acetyl-alpha-D-glucosamine</name>
        <dbReference type="ChEBI" id="CHEBI:57705"/>
    </ligand>
</feature>
<dbReference type="GO" id="GO:0008360">
    <property type="term" value="P:regulation of cell shape"/>
    <property type="evidence" value="ECO:0007669"/>
    <property type="project" value="UniProtKB-KW"/>
</dbReference>
<comment type="caution">
    <text evidence="13">The sequence shown here is derived from an EMBL/GenBank/DDBJ whole genome shotgun (WGS) entry which is preliminary data.</text>
</comment>
<evidence type="ECO:0000256" key="7">
    <source>
        <dbReference type="ARBA" id="ARBA00023136"/>
    </source>
</evidence>
<dbReference type="Proteomes" id="UP000177457">
    <property type="component" value="Unassembled WGS sequence"/>
</dbReference>